<dbReference type="InterPro" id="IPR011626">
    <property type="entry name" value="Alpha-macroglobulin_TED"/>
</dbReference>
<dbReference type="Gene3D" id="2.20.130.20">
    <property type="match status" value="1"/>
</dbReference>
<dbReference type="SMART" id="SM01419">
    <property type="entry name" value="Thiol-ester_cl"/>
    <property type="match status" value="1"/>
</dbReference>
<dbReference type="GO" id="GO:0004866">
    <property type="term" value="F:endopeptidase inhibitor activity"/>
    <property type="evidence" value="ECO:0007669"/>
    <property type="project" value="InterPro"/>
</dbReference>
<dbReference type="SUPFAM" id="SSF50242">
    <property type="entry name" value="TIMP-like"/>
    <property type="match status" value="1"/>
</dbReference>
<dbReference type="InterPro" id="IPR001599">
    <property type="entry name" value="Macroglobln_a2"/>
</dbReference>
<evidence type="ECO:0000256" key="2">
    <source>
        <dbReference type="ARBA" id="ARBA00022525"/>
    </source>
</evidence>
<dbReference type="Gene3D" id="2.60.120.1540">
    <property type="match status" value="1"/>
</dbReference>
<dbReference type="Pfam" id="PF17791">
    <property type="entry name" value="MG3"/>
    <property type="match status" value="1"/>
</dbReference>
<dbReference type="InterPro" id="IPR041555">
    <property type="entry name" value="MG3"/>
</dbReference>
<dbReference type="Gene3D" id="2.60.40.690">
    <property type="entry name" value="Alpha-macroglobulin, receptor-binding domain"/>
    <property type="match status" value="1"/>
</dbReference>
<evidence type="ECO:0000256" key="4">
    <source>
        <dbReference type="ARBA" id="ARBA00023157"/>
    </source>
</evidence>
<dbReference type="InterPro" id="IPR041425">
    <property type="entry name" value="C3/4/5_MG1"/>
</dbReference>
<dbReference type="FunFam" id="2.60.40.10:FF:000155">
    <property type="entry name" value="complement C3 isoform X1"/>
    <property type="match status" value="1"/>
</dbReference>
<dbReference type="InterPro" id="IPR018081">
    <property type="entry name" value="Anaphylatoxin_comp_syst"/>
</dbReference>
<dbReference type="RefSeq" id="XP_012693394.2">
    <property type="nucleotide sequence ID" value="XM_012837940.3"/>
</dbReference>
<keyword evidence="4" id="KW-1015">Disulfide bond</keyword>
<dbReference type="InterPro" id="IPR001134">
    <property type="entry name" value="Netrin_domain"/>
</dbReference>
<dbReference type="Pfam" id="PF07703">
    <property type="entry name" value="A2M_BRD"/>
    <property type="match status" value="1"/>
</dbReference>
<dbReference type="CDD" id="cd00017">
    <property type="entry name" value="ANATO"/>
    <property type="match status" value="1"/>
</dbReference>
<sequence length="1694" mass="188794">MTLALLILFCAVTALDAQSPNWLITAPSIVHLGVEETVSVHFHGANEPVDVKLSFVDPNSRNNLSSTEHITLSADNKYQAVVKLKVDPKLFEHAQNKRQGGVRQSPYIHLLAVSTKYFKEQLVNIYVSTKRGYIFVQTDKPIYTPGETVKYRIFTLNQYMLPIDEEINLRVFNSKGLVVSGTLVKSNEIILQSVSIPDIEPAGHWKIEAYFSGAPESNSTVQFEVKEYVLPTYEVKIEAVKPYYALRDESFQFSVSARYTYGKDVDGVAYIRFGIIDQGGNRTYLTGLERQATIQNGRTSVTLLTSDFQLKVKETDTDPEGCHLYIAVTALEKASGDIEEAETSSVKIVTSPYVTDMSKTKKYFAPGSKISILATTTYPDGTPIPNLKLNAAITVKLIDQTENTFNAEATGSKEGDIHFPFEVPNQATTINIELTAEGENTSSGQMTLDAVQASSQSYLSIEVEHRTIGPDQELTASFRAISPADTARPSHIYYMVLSKGKILQLKSVPTSGTELTEIALPYSTDMVPSFRLLAYYYRGSDIVADSVWVDVKDVCKGKIEISPLKDHKPAELVNVEVRADSRSKVALVAVDSAVYILNKQNKLTTQKMFDYMNSYDLGCSIGGGKNHETVFQDVGLTYICNCDMPEKKARKDSYSCLTENAKIKRAVNDFTSINTYSRKDDQKCCADGIRINRMGFTCEQRLRRTAGRSKHCRDVFLNCCKKATEMRKATRRYSLARTQGNEMEQAIDGADVHLRSFFPESWMWDLLETDQTGQLRHSVPAPDSITTWEIQAVGISPSRGFCVAEPKNLRVFQDFFVSVKLPYSVKVNEQLEVKAVVFNYKDEDLEVTVEMLPSEGLCAAGGDRAKQSITVPANSASSVYFIVVPLNKGTFPITIKAYSPNLFADQIQKELRVEGEGELVSIYSQYTLSKKADTLDFDIPTPSDIVPNDDPETYMSFRGGVMGESVDNCLNLDGVSALIHLPTGCAEQTMSTMSPAINAIKFMDATDQWINLNAARREEAKSMIKSGYTRILTYKKEDGSYGTFASSPSIIWLTAFIAKELSKARKIIPLEDSYIKQSITYIMSKQTTGGAFKDPNPLYDKGLQGGVGESSGDVALTAYILIALKQALPVFETFESTQVITTMENAQGYLEKQLDSLQEPYSIAITAYAISLAEPQSSAAVRAQKKLRDLAICDTSKDMCFWGPKKGQRPDIRARAGPLSLETTAYALLQTLSVGDNQYAKRIASWITEQRKFGGGFLSTQDTVVALEALVKYSMQNNDVNDLDLTVEMCLQDGRKDVVRLRKQNALIQPAIKVMNGGKVSVRIEGEGDGTLSVVQYYRSMNKPASACDEFSLNVTIEGEVEYQQFPEDDHLYDYGNYEDEEPQKDEPMSRLDWFDLRTRRKRQAPEQQKKEGSLIYTVCLGMLNGVSKGMVIVDISLLSGLMANVKDLEENKKGTEKYIDHYDLASNRVYLYFNQITDTTECLQFRAEQTVPIGLVQPAAAVIYDYYEPDKRCGIFYSAPRKSTMVSKLCVGDTCTCAEGACPTAKVTFSANMQSSTRSEFACFKVMVDYVYVVKVGEPTDDGVFKYYPTEVTKVLQVGKDEPIRSGATRELVQRKSCVDFDLTTEAEYLFMGTNAAVTHTVDANGSPRYFLSKDTWLEKIPGEIQCRATRNRKACQLLQSFMTQYEMNRCDN</sequence>
<dbReference type="PROSITE" id="PS01178">
    <property type="entry name" value="ANAPHYLATOXIN_2"/>
    <property type="match status" value="1"/>
</dbReference>
<dbReference type="SMART" id="SM00643">
    <property type="entry name" value="C345C"/>
    <property type="match status" value="1"/>
</dbReference>
<dbReference type="Pfam" id="PF00207">
    <property type="entry name" value="A2M"/>
    <property type="match status" value="1"/>
</dbReference>
<evidence type="ECO:0000313" key="10">
    <source>
        <dbReference type="RefSeq" id="XP_012693394.2"/>
    </source>
</evidence>
<dbReference type="Pfam" id="PF01821">
    <property type="entry name" value="ANATO"/>
    <property type="match status" value="1"/>
</dbReference>
<dbReference type="InterPro" id="IPR047565">
    <property type="entry name" value="Alpha-macroglob_thiol-ester_cl"/>
</dbReference>
<reference evidence="10" key="1">
    <citation type="submission" date="2025-08" db="UniProtKB">
        <authorList>
            <consortium name="RefSeq"/>
        </authorList>
    </citation>
    <scope>IDENTIFICATION</scope>
</reference>
<keyword evidence="6" id="KW-0732">Signal</keyword>
<dbReference type="InterPro" id="IPR000020">
    <property type="entry name" value="Anaphylatoxin/fibulin"/>
</dbReference>
<feature type="region of interest" description="Disordered" evidence="5">
    <location>
        <begin position="1372"/>
        <end position="1391"/>
    </location>
</feature>
<dbReference type="SUPFAM" id="SSF47686">
    <property type="entry name" value="Anaphylotoxins (complement system)"/>
    <property type="match status" value="1"/>
</dbReference>
<dbReference type="Proteomes" id="UP000515152">
    <property type="component" value="Chromosome 9"/>
</dbReference>
<dbReference type="Gene3D" id="2.60.40.1940">
    <property type="match status" value="1"/>
</dbReference>
<dbReference type="Gene3D" id="1.20.91.20">
    <property type="entry name" value="Anaphylotoxins (complement system)"/>
    <property type="match status" value="1"/>
</dbReference>
<name>A0A6P3WA30_CLUHA</name>
<dbReference type="InterPro" id="IPR009048">
    <property type="entry name" value="A-macroglobulin_rcpt-bd"/>
</dbReference>
<evidence type="ECO:0000259" key="7">
    <source>
        <dbReference type="PROSITE" id="PS01178"/>
    </source>
</evidence>
<dbReference type="Pfam" id="PF01835">
    <property type="entry name" value="MG2"/>
    <property type="match status" value="1"/>
</dbReference>
<dbReference type="Gene3D" id="6.20.50.160">
    <property type="match status" value="1"/>
</dbReference>
<dbReference type="SMART" id="SM00104">
    <property type="entry name" value="ANATO"/>
    <property type="match status" value="1"/>
</dbReference>
<dbReference type="InterPro" id="IPR002890">
    <property type="entry name" value="MG2"/>
</dbReference>
<dbReference type="InterPro" id="IPR018933">
    <property type="entry name" value="Netrin_module_non-TIMP"/>
</dbReference>
<dbReference type="FunFam" id="2.60.40.690:FF:000002">
    <property type="entry name" value="Complement C4 isoform-A"/>
    <property type="match status" value="1"/>
</dbReference>
<evidence type="ECO:0000256" key="5">
    <source>
        <dbReference type="SAM" id="MobiDB-lite"/>
    </source>
</evidence>
<dbReference type="Gene3D" id="2.40.50.120">
    <property type="match status" value="1"/>
</dbReference>
<dbReference type="SUPFAM" id="SSF48239">
    <property type="entry name" value="Terpenoid cyclases/Protein prenyltransferases"/>
    <property type="match status" value="1"/>
</dbReference>
<feature type="domain" description="NTR" evidence="8">
    <location>
        <begin position="1543"/>
        <end position="1692"/>
    </location>
</feature>
<feature type="signal peptide" evidence="6">
    <location>
        <begin position="1"/>
        <end position="17"/>
    </location>
</feature>
<comment type="subcellular location">
    <subcellularLocation>
        <location evidence="1">Secreted</location>
    </subcellularLocation>
</comment>
<dbReference type="OrthoDB" id="6359008at2759"/>
<dbReference type="SMART" id="SM01360">
    <property type="entry name" value="A2M"/>
    <property type="match status" value="1"/>
</dbReference>
<dbReference type="FunFam" id="6.20.50.160:FF:000001">
    <property type="entry name" value="Complement component 4"/>
    <property type="match status" value="1"/>
</dbReference>
<dbReference type="PROSITE" id="PS01177">
    <property type="entry name" value="ANAPHYLATOXIN_1"/>
    <property type="match status" value="1"/>
</dbReference>
<keyword evidence="2" id="KW-0964">Secreted</keyword>
<dbReference type="GO" id="GO:0005615">
    <property type="term" value="C:extracellular space"/>
    <property type="evidence" value="ECO:0007669"/>
    <property type="project" value="InterPro"/>
</dbReference>
<dbReference type="InterPro" id="IPR036595">
    <property type="entry name" value="A-macroglobulin_rcpt-bd_sf"/>
</dbReference>
<dbReference type="PANTHER" id="PTHR11412">
    <property type="entry name" value="MACROGLOBULIN / COMPLEMENT"/>
    <property type="match status" value="1"/>
</dbReference>
<protein>
    <submittedName>
        <fullName evidence="10">Complement C4-A</fullName>
    </submittedName>
</protein>
<dbReference type="Gene3D" id="2.60.40.10">
    <property type="entry name" value="Immunoglobulins"/>
    <property type="match status" value="2"/>
</dbReference>
<dbReference type="Pfam" id="PF01759">
    <property type="entry name" value="NTR"/>
    <property type="match status" value="1"/>
</dbReference>
<accession>A0A6P3WA30</accession>
<dbReference type="FunFam" id="2.60.40.1940:FF:000001">
    <property type="entry name" value="Complement component C3"/>
    <property type="match status" value="1"/>
</dbReference>
<dbReference type="InterPro" id="IPR008930">
    <property type="entry name" value="Terpenoid_cyclase/PrenylTrfase"/>
</dbReference>
<dbReference type="SMART" id="SM01361">
    <property type="entry name" value="A2M_recep"/>
    <property type="match status" value="1"/>
</dbReference>
<dbReference type="Pfam" id="PF17790">
    <property type="entry name" value="MG1"/>
    <property type="match status" value="1"/>
</dbReference>
<dbReference type="Gene3D" id="2.60.40.1930">
    <property type="match status" value="3"/>
</dbReference>
<dbReference type="InterPro" id="IPR019742">
    <property type="entry name" value="MacrogloblnA2_CS"/>
</dbReference>
<dbReference type="SUPFAM" id="SSF49410">
    <property type="entry name" value="Alpha-macroglobulin receptor domain"/>
    <property type="match status" value="1"/>
</dbReference>
<dbReference type="GO" id="GO:0006956">
    <property type="term" value="P:complement activation"/>
    <property type="evidence" value="ECO:0007669"/>
    <property type="project" value="TreeGrafter"/>
</dbReference>
<dbReference type="Gene3D" id="1.50.10.20">
    <property type="match status" value="1"/>
</dbReference>
<dbReference type="InterPro" id="IPR011625">
    <property type="entry name" value="A2M_N_BRD"/>
</dbReference>
<gene>
    <name evidence="10" type="primary">c4</name>
</gene>
<feature type="chain" id="PRO_5028355773" evidence="6">
    <location>
        <begin position="18"/>
        <end position="1694"/>
    </location>
</feature>
<dbReference type="PANTHER" id="PTHR11412:SF86">
    <property type="entry name" value="COMPLEMENT C4-A-RELATED"/>
    <property type="match status" value="1"/>
</dbReference>
<dbReference type="PROSITE" id="PS50189">
    <property type="entry name" value="NTR"/>
    <property type="match status" value="1"/>
</dbReference>
<keyword evidence="3" id="KW-0882">Thioester bond</keyword>
<dbReference type="CTD" id="566261"/>
<evidence type="ECO:0000256" key="3">
    <source>
        <dbReference type="ARBA" id="ARBA00022966"/>
    </source>
</evidence>
<evidence type="ECO:0000259" key="8">
    <source>
        <dbReference type="PROSITE" id="PS50189"/>
    </source>
</evidence>
<dbReference type="SMART" id="SM01359">
    <property type="entry name" value="A2M_N_2"/>
    <property type="match status" value="1"/>
</dbReference>
<dbReference type="KEGG" id="char:105909320"/>
<dbReference type="InterPro" id="IPR050473">
    <property type="entry name" value="A2M/Complement_sys"/>
</dbReference>
<evidence type="ECO:0000256" key="6">
    <source>
        <dbReference type="SAM" id="SignalP"/>
    </source>
</evidence>
<dbReference type="InterPro" id="IPR008993">
    <property type="entry name" value="TIMP-like_OB-fold"/>
</dbReference>
<evidence type="ECO:0000313" key="9">
    <source>
        <dbReference type="Proteomes" id="UP000515152"/>
    </source>
</evidence>
<evidence type="ECO:0000256" key="1">
    <source>
        <dbReference type="ARBA" id="ARBA00004613"/>
    </source>
</evidence>
<feature type="domain" description="Anaphylatoxin-like" evidence="7">
    <location>
        <begin position="684"/>
        <end position="720"/>
    </location>
</feature>
<dbReference type="GeneID" id="105909320"/>
<dbReference type="Pfam" id="PF07678">
    <property type="entry name" value="TED_complement"/>
    <property type="match status" value="1"/>
</dbReference>
<dbReference type="CDD" id="cd02896">
    <property type="entry name" value="complement_C3_C4_C5"/>
    <property type="match status" value="1"/>
</dbReference>
<dbReference type="FunFam" id="2.40.50.120:FF:000013">
    <property type="entry name" value="Complement C3"/>
    <property type="match status" value="1"/>
</dbReference>
<dbReference type="PROSITE" id="PS00477">
    <property type="entry name" value="ALPHA_2_MACROGLOBULIN"/>
    <property type="match status" value="1"/>
</dbReference>
<keyword evidence="9" id="KW-1185">Reference proteome</keyword>
<dbReference type="InterPro" id="IPR013783">
    <property type="entry name" value="Ig-like_fold"/>
</dbReference>
<organism evidence="9 10">
    <name type="scientific">Clupea harengus</name>
    <name type="common">Atlantic herring</name>
    <dbReference type="NCBI Taxonomy" id="7950"/>
    <lineage>
        <taxon>Eukaryota</taxon>
        <taxon>Metazoa</taxon>
        <taxon>Chordata</taxon>
        <taxon>Craniata</taxon>
        <taxon>Vertebrata</taxon>
        <taxon>Euteleostomi</taxon>
        <taxon>Actinopterygii</taxon>
        <taxon>Neopterygii</taxon>
        <taxon>Teleostei</taxon>
        <taxon>Clupei</taxon>
        <taxon>Clupeiformes</taxon>
        <taxon>Clupeoidei</taxon>
        <taxon>Clupeidae</taxon>
        <taxon>Clupea</taxon>
    </lineage>
</organism>
<dbReference type="Pfam" id="PF07677">
    <property type="entry name" value="A2M_recep"/>
    <property type="match status" value="1"/>
</dbReference>
<proteinExistence type="predicted"/>